<feature type="transmembrane region" description="Helical" evidence="7">
    <location>
        <begin position="768"/>
        <end position="785"/>
    </location>
</feature>
<dbReference type="GO" id="GO:0004252">
    <property type="term" value="F:serine-type endopeptidase activity"/>
    <property type="evidence" value="ECO:0007669"/>
    <property type="project" value="InterPro"/>
</dbReference>
<feature type="transmembrane region" description="Helical" evidence="7">
    <location>
        <begin position="636"/>
        <end position="658"/>
    </location>
</feature>
<feature type="transmembrane region" description="Helical" evidence="7">
    <location>
        <begin position="693"/>
        <end position="714"/>
    </location>
</feature>
<dbReference type="PANTHER" id="PTHR36748:SF3">
    <property type="entry name" value="MENTAL RETARDATION GTPASE ACTIVATING PROTEIN"/>
    <property type="match status" value="1"/>
</dbReference>
<dbReference type="FunFam" id="1.20.1540.10:FF:000017">
    <property type="entry name" value="RHOMBOID-like protein 9, chloroplastic"/>
    <property type="match status" value="1"/>
</dbReference>
<keyword evidence="3 7" id="KW-0812">Transmembrane</keyword>
<evidence type="ECO:0000256" key="5">
    <source>
        <dbReference type="ARBA" id="ARBA00023136"/>
    </source>
</evidence>
<evidence type="ECO:0000256" key="7">
    <source>
        <dbReference type="SAM" id="Phobius"/>
    </source>
</evidence>
<evidence type="ECO:0000313" key="9">
    <source>
        <dbReference type="EMBL" id="KAB1211172.1"/>
    </source>
</evidence>
<proteinExistence type="inferred from homology"/>
<keyword evidence="10" id="KW-1185">Reference proteome</keyword>
<dbReference type="InterPro" id="IPR022764">
    <property type="entry name" value="Peptidase_S54_rhomboid_dom"/>
</dbReference>
<feature type="transmembrane region" description="Helical" evidence="7">
    <location>
        <begin position="553"/>
        <end position="571"/>
    </location>
</feature>
<feature type="region of interest" description="Disordered" evidence="6">
    <location>
        <begin position="249"/>
        <end position="299"/>
    </location>
</feature>
<accession>A0A6A1VE80</accession>
<keyword evidence="9" id="KW-0645">Protease</keyword>
<dbReference type="Proteomes" id="UP000516437">
    <property type="component" value="Chromosome 6"/>
</dbReference>
<dbReference type="EMBL" id="RXIC02000024">
    <property type="protein sequence ID" value="KAB1211172.1"/>
    <property type="molecule type" value="Genomic_DNA"/>
</dbReference>
<comment type="similarity">
    <text evidence="2">Belongs to the peptidase S54 family.</text>
</comment>
<dbReference type="AlphaFoldDB" id="A0A6A1VE80"/>
<feature type="transmembrane region" description="Helical" evidence="7">
    <location>
        <begin position="609"/>
        <end position="629"/>
    </location>
</feature>
<evidence type="ECO:0000256" key="1">
    <source>
        <dbReference type="ARBA" id="ARBA00004141"/>
    </source>
</evidence>
<dbReference type="Gene3D" id="1.20.1540.10">
    <property type="entry name" value="Rhomboid-like"/>
    <property type="match status" value="1"/>
</dbReference>
<dbReference type="GO" id="GO:0016020">
    <property type="term" value="C:membrane"/>
    <property type="evidence" value="ECO:0007669"/>
    <property type="project" value="UniProtKB-SubCell"/>
</dbReference>
<keyword evidence="5 7" id="KW-0472">Membrane</keyword>
<protein>
    <submittedName>
        <fullName evidence="9">Rhomboid protease GluP</fullName>
    </submittedName>
</protein>
<evidence type="ECO:0000256" key="4">
    <source>
        <dbReference type="ARBA" id="ARBA00022989"/>
    </source>
</evidence>
<dbReference type="PANTHER" id="PTHR36748">
    <property type="entry name" value="MENTAL RETARDATION GTPASE ACTIVATING PROTEIN"/>
    <property type="match status" value="1"/>
</dbReference>
<reference evidence="9 10" key="1">
    <citation type="journal article" date="2019" name="Plant Biotechnol. J.">
        <title>The red bayberry genome and genetic basis of sex determination.</title>
        <authorList>
            <person name="Jia H.M."/>
            <person name="Jia H.J."/>
            <person name="Cai Q.L."/>
            <person name="Wang Y."/>
            <person name="Zhao H.B."/>
            <person name="Yang W.F."/>
            <person name="Wang G.Y."/>
            <person name="Li Y.H."/>
            <person name="Zhan D.L."/>
            <person name="Shen Y.T."/>
            <person name="Niu Q.F."/>
            <person name="Chang L."/>
            <person name="Qiu J."/>
            <person name="Zhao L."/>
            <person name="Xie H.B."/>
            <person name="Fu W.Y."/>
            <person name="Jin J."/>
            <person name="Li X.W."/>
            <person name="Jiao Y."/>
            <person name="Zhou C.C."/>
            <person name="Tu T."/>
            <person name="Chai C.Y."/>
            <person name="Gao J.L."/>
            <person name="Fan L.J."/>
            <person name="van de Weg E."/>
            <person name="Wang J.Y."/>
            <person name="Gao Z.S."/>
        </authorList>
    </citation>
    <scope>NUCLEOTIDE SEQUENCE [LARGE SCALE GENOMIC DNA]</scope>
    <source>
        <tissue evidence="9">Leaves</tissue>
    </source>
</reference>
<keyword evidence="9" id="KW-0378">Hydrolase</keyword>
<feature type="compositionally biased region" description="Low complexity" evidence="6">
    <location>
        <begin position="281"/>
        <end position="298"/>
    </location>
</feature>
<evidence type="ECO:0000256" key="6">
    <source>
        <dbReference type="SAM" id="MobiDB-lite"/>
    </source>
</evidence>
<feature type="domain" description="Peptidase S54 rhomboid" evidence="8">
    <location>
        <begin position="600"/>
        <end position="738"/>
    </location>
</feature>
<evidence type="ECO:0000259" key="8">
    <source>
        <dbReference type="Pfam" id="PF01694"/>
    </source>
</evidence>
<dbReference type="SUPFAM" id="SSF144091">
    <property type="entry name" value="Rhomboid-like"/>
    <property type="match status" value="1"/>
</dbReference>
<feature type="transmembrane region" description="Helical" evidence="7">
    <location>
        <begin position="720"/>
        <end position="740"/>
    </location>
</feature>
<keyword evidence="4 7" id="KW-1133">Transmembrane helix</keyword>
<dbReference type="InterPro" id="IPR035952">
    <property type="entry name" value="Rhomboid-like_sf"/>
</dbReference>
<evidence type="ECO:0000256" key="2">
    <source>
        <dbReference type="ARBA" id="ARBA00009045"/>
    </source>
</evidence>
<sequence length="799" mass="88961">MASTTEQSRRRDEPEFNLREWALKARISRENTNSRRFSASHIRSFREDTRSFRSNITISSTASSPGYPSKEYCKAFGSSLVIALSMASTTEQSRRRDEPEFNLREWALKARISRENTNSRRFSASHIRSFREDTRSFRSNITISSTASSPGYPSKDEIDPSAYSFTTALKALQARSGYNSWECSSPDGFALNSKWNEAERYICNPLSGEVPMECLSAKTLSGRSFRNFTNRITMSAPLVYSSHSRLLQPKPSTSAQEGLVLQSPIPERKIESTTRDVGTQSTPPDLSSSSPSPASTPSIAERSIKRYGLEGGVSPNSSAKIIPETQVGMAVVPICSKMPYKDQGGFICGCIASADGPRCFTSIAGDICRRWHVSYLTTHNMTKTETKEGNASRRLLSNFSKSMTEVTFLRRAFLTENHLRSTSDNDSPQETFSTVFYASDSSSNENQLRSLDSYFGKLEDDAKLSPSDTSHIPKQLLRRRGHFKSKKGLESLNAYVGKLSEDAKPKNKDPCTFVEHTAKGNQVRKPFFVSNEELKSDKERSGELRQYDETSDLYMIGVLVSINIAVFLFEIASPIRNSDLELLSLPLVYGAKINDLILVGEWWRLVTPMFLHSGVLHMALGCWGLLTFGPQVCKGYGSFTFFLIYVLGGISGNLTSFLHTPEPTVGGTGPVFAIIGAWLIYQLQNKDVMEKDVSDGFFQKAIIITALGFILSNFGPIDDWTHFGAAFTGIAYGFFTCPTLQLDDASSRTSQEEGITLVRRYADPCKSLILFTIFILVLSSLLLFIEPPLDALAFYDNFE</sequence>
<name>A0A6A1VE80_9ROSI</name>
<comment type="caution">
    <text evidence="9">The sequence shown here is derived from an EMBL/GenBank/DDBJ whole genome shotgun (WGS) entry which is preliminary data.</text>
</comment>
<evidence type="ECO:0000313" key="10">
    <source>
        <dbReference type="Proteomes" id="UP000516437"/>
    </source>
</evidence>
<feature type="transmembrane region" description="Helical" evidence="7">
    <location>
        <begin position="664"/>
        <end position="681"/>
    </location>
</feature>
<comment type="subcellular location">
    <subcellularLocation>
        <location evidence="1">Membrane</location>
        <topology evidence="1">Multi-pass membrane protein</topology>
    </subcellularLocation>
</comment>
<dbReference type="GO" id="GO:0006508">
    <property type="term" value="P:proteolysis"/>
    <property type="evidence" value="ECO:0007669"/>
    <property type="project" value="UniProtKB-KW"/>
</dbReference>
<gene>
    <name evidence="9" type="ORF">CJ030_MR6G021638</name>
</gene>
<evidence type="ECO:0000256" key="3">
    <source>
        <dbReference type="ARBA" id="ARBA00022692"/>
    </source>
</evidence>
<dbReference type="OrthoDB" id="418595at2759"/>
<dbReference type="Pfam" id="PF01694">
    <property type="entry name" value="Rhomboid"/>
    <property type="match status" value="1"/>
</dbReference>
<organism evidence="9 10">
    <name type="scientific">Morella rubra</name>
    <name type="common">Chinese bayberry</name>
    <dbReference type="NCBI Taxonomy" id="262757"/>
    <lineage>
        <taxon>Eukaryota</taxon>
        <taxon>Viridiplantae</taxon>
        <taxon>Streptophyta</taxon>
        <taxon>Embryophyta</taxon>
        <taxon>Tracheophyta</taxon>
        <taxon>Spermatophyta</taxon>
        <taxon>Magnoliopsida</taxon>
        <taxon>eudicotyledons</taxon>
        <taxon>Gunneridae</taxon>
        <taxon>Pentapetalae</taxon>
        <taxon>rosids</taxon>
        <taxon>fabids</taxon>
        <taxon>Fagales</taxon>
        <taxon>Myricaceae</taxon>
        <taxon>Morella</taxon>
    </lineage>
</organism>